<accession>A0ABY5VKF0</accession>
<sequence>MDPEGKKEYVSSIICMEWELFDQVQNIGGRAVCQDNWSTFQIMRSSQLLPWPPELLSSYRDDLLEAKAAGRNPLSEKYGYMMERTCPEEYQKIRRLLPQPGEAKRRRAELICQIQVGWQEEIAARWPYLAHRGRAIHAREDGPHVTSFETYLWGELLTYSEKTLELYAAHAEKLLQKGLNLNQQILEHTVSQYGYHSLDEADHEMRRRFSTAE</sequence>
<reference evidence="1" key="1">
    <citation type="journal article" date="2022" name="Cell">
        <title>Design, construction, and in vivo augmentation of a complex gut microbiome.</title>
        <authorList>
            <person name="Cheng A.G."/>
            <person name="Ho P.Y."/>
            <person name="Aranda-Diaz A."/>
            <person name="Jain S."/>
            <person name="Yu F.B."/>
            <person name="Meng X."/>
            <person name="Wang M."/>
            <person name="Iakiviak M."/>
            <person name="Nagashima K."/>
            <person name="Zhao A."/>
            <person name="Murugkar P."/>
            <person name="Patil A."/>
            <person name="Atabakhsh K."/>
            <person name="Weakley A."/>
            <person name="Yan J."/>
            <person name="Brumbaugh A.R."/>
            <person name="Higginbottom S."/>
            <person name="Dimas A."/>
            <person name="Shiver A.L."/>
            <person name="Deutschbauer A."/>
            <person name="Neff N."/>
            <person name="Sonnenburg J.L."/>
            <person name="Huang K.C."/>
            <person name="Fischbach M.A."/>
        </authorList>
    </citation>
    <scope>NUCLEOTIDE SEQUENCE</scope>
    <source>
        <strain evidence="1">DSM 19829</strain>
    </source>
</reference>
<gene>
    <name evidence="1" type="ORF">NQ502_02785</name>
</gene>
<dbReference type="EMBL" id="CP102290">
    <property type="protein sequence ID" value="UWP60003.1"/>
    <property type="molecule type" value="Genomic_DNA"/>
</dbReference>
<dbReference type="RefSeq" id="WP_028529207.1">
    <property type="nucleotide sequence ID" value="NZ_CABLBR010000020.1"/>
</dbReference>
<evidence type="ECO:0000313" key="2">
    <source>
        <dbReference type="Proteomes" id="UP001060164"/>
    </source>
</evidence>
<organism evidence="1 2">
    <name type="scientific">Ruminococcus gauvreauii</name>
    <dbReference type="NCBI Taxonomy" id="438033"/>
    <lineage>
        <taxon>Bacteria</taxon>
        <taxon>Bacillati</taxon>
        <taxon>Bacillota</taxon>
        <taxon>Clostridia</taxon>
        <taxon>Eubacteriales</taxon>
        <taxon>Oscillospiraceae</taxon>
        <taxon>Ruminococcus</taxon>
    </lineage>
</organism>
<proteinExistence type="predicted"/>
<keyword evidence="2" id="KW-1185">Reference proteome</keyword>
<protein>
    <submittedName>
        <fullName evidence="1">DUF4125 family protein</fullName>
    </submittedName>
</protein>
<dbReference type="InterPro" id="IPR025191">
    <property type="entry name" value="DUF4125"/>
</dbReference>
<dbReference type="Pfam" id="PF13526">
    <property type="entry name" value="DUF4125"/>
    <property type="match status" value="1"/>
</dbReference>
<dbReference type="Proteomes" id="UP001060164">
    <property type="component" value="Chromosome"/>
</dbReference>
<evidence type="ECO:0000313" key="1">
    <source>
        <dbReference type="EMBL" id="UWP60003.1"/>
    </source>
</evidence>
<name>A0ABY5VKF0_9FIRM</name>